<gene>
    <name evidence="1" type="ORF">QBC37DRAFT_372259</name>
</gene>
<dbReference type="Proteomes" id="UP001301769">
    <property type="component" value="Unassembled WGS sequence"/>
</dbReference>
<reference evidence="1" key="2">
    <citation type="submission" date="2023-05" db="EMBL/GenBank/DDBJ databases">
        <authorList>
            <consortium name="Lawrence Berkeley National Laboratory"/>
            <person name="Steindorff A."/>
            <person name="Hensen N."/>
            <person name="Bonometti L."/>
            <person name="Westerberg I."/>
            <person name="Brannstrom I.O."/>
            <person name="Guillou S."/>
            <person name="Cros-Aarteil S."/>
            <person name="Calhoun S."/>
            <person name="Haridas S."/>
            <person name="Kuo A."/>
            <person name="Mondo S."/>
            <person name="Pangilinan J."/>
            <person name="Riley R."/>
            <person name="Labutti K."/>
            <person name="Andreopoulos B."/>
            <person name="Lipzen A."/>
            <person name="Chen C."/>
            <person name="Yanf M."/>
            <person name="Daum C."/>
            <person name="Ng V."/>
            <person name="Clum A."/>
            <person name="Ohm R."/>
            <person name="Martin F."/>
            <person name="Silar P."/>
            <person name="Natvig D."/>
            <person name="Lalanne C."/>
            <person name="Gautier V."/>
            <person name="Ament-Velasquez S.L."/>
            <person name="Kruys A."/>
            <person name="Hutchinson M.I."/>
            <person name="Powell A.J."/>
            <person name="Barry K."/>
            <person name="Miller A.N."/>
            <person name="Grigoriev I.V."/>
            <person name="Debuchy R."/>
            <person name="Gladieux P."/>
            <person name="Thoren M.H."/>
            <person name="Johannesson H."/>
        </authorList>
    </citation>
    <scope>NUCLEOTIDE SEQUENCE</scope>
    <source>
        <strain evidence="1">PSN293</strain>
    </source>
</reference>
<proteinExistence type="predicted"/>
<dbReference type="AlphaFoldDB" id="A0AAN6YEJ0"/>
<comment type="caution">
    <text evidence="1">The sequence shown here is derived from an EMBL/GenBank/DDBJ whole genome shotgun (WGS) entry which is preliminary data.</text>
</comment>
<organism evidence="1 2">
    <name type="scientific">Rhypophila decipiens</name>
    <dbReference type="NCBI Taxonomy" id="261697"/>
    <lineage>
        <taxon>Eukaryota</taxon>
        <taxon>Fungi</taxon>
        <taxon>Dikarya</taxon>
        <taxon>Ascomycota</taxon>
        <taxon>Pezizomycotina</taxon>
        <taxon>Sordariomycetes</taxon>
        <taxon>Sordariomycetidae</taxon>
        <taxon>Sordariales</taxon>
        <taxon>Naviculisporaceae</taxon>
        <taxon>Rhypophila</taxon>
    </lineage>
</organism>
<evidence type="ECO:0000313" key="1">
    <source>
        <dbReference type="EMBL" id="KAK4215132.1"/>
    </source>
</evidence>
<protein>
    <submittedName>
        <fullName evidence="1">Uncharacterized protein</fullName>
    </submittedName>
</protein>
<dbReference type="EMBL" id="MU858083">
    <property type="protein sequence ID" value="KAK4215132.1"/>
    <property type="molecule type" value="Genomic_DNA"/>
</dbReference>
<dbReference type="Gene3D" id="1.25.40.20">
    <property type="entry name" value="Ankyrin repeat-containing domain"/>
    <property type="match status" value="1"/>
</dbReference>
<keyword evidence="2" id="KW-1185">Reference proteome</keyword>
<name>A0AAN6YEJ0_9PEZI</name>
<accession>A0AAN6YEJ0</accession>
<sequence>MATPENQNIRQVPQESPIQRLFSLLSQTDILEPGIIAHLQTTLTGGPANPGWIMTDRHGDTLLHKAAKNLKPQVTKFLLTQKPELAKLTNHEGLTPLKALHDSVDSMRHPFLGTFYRGPPFAGFPQSYIFCVAVLTNQEPVCSVPAEIDTTILSNLTWTSDDDIILKTLRIKYGCTCGHCIAGFLSPKMRYALSGFAREYMFEFDGPSYFANDAGSYLPDETREMLRAGHNPAMREAFRSICDYIGQLCAKRNKIPSAANVMAVAQAQAQENPQSKTVEVLEEFFKQGGTIGGVAKEMFEVAGIYFETVDDEFQDPTLPFNKYLAAKLTKGKSAEPNTPSKMLHTKKRPRCANDKEIPFVTRLCGY</sequence>
<dbReference type="InterPro" id="IPR036770">
    <property type="entry name" value="Ankyrin_rpt-contain_sf"/>
</dbReference>
<evidence type="ECO:0000313" key="2">
    <source>
        <dbReference type="Proteomes" id="UP001301769"/>
    </source>
</evidence>
<reference evidence="1" key="1">
    <citation type="journal article" date="2023" name="Mol. Phylogenet. Evol.">
        <title>Genome-scale phylogeny and comparative genomics of the fungal order Sordariales.</title>
        <authorList>
            <person name="Hensen N."/>
            <person name="Bonometti L."/>
            <person name="Westerberg I."/>
            <person name="Brannstrom I.O."/>
            <person name="Guillou S."/>
            <person name="Cros-Aarteil S."/>
            <person name="Calhoun S."/>
            <person name="Haridas S."/>
            <person name="Kuo A."/>
            <person name="Mondo S."/>
            <person name="Pangilinan J."/>
            <person name="Riley R."/>
            <person name="LaButti K."/>
            <person name="Andreopoulos B."/>
            <person name="Lipzen A."/>
            <person name="Chen C."/>
            <person name="Yan M."/>
            <person name="Daum C."/>
            <person name="Ng V."/>
            <person name="Clum A."/>
            <person name="Steindorff A."/>
            <person name="Ohm R.A."/>
            <person name="Martin F."/>
            <person name="Silar P."/>
            <person name="Natvig D.O."/>
            <person name="Lalanne C."/>
            <person name="Gautier V."/>
            <person name="Ament-Velasquez S.L."/>
            <person name="Kruys A."/>
            <person name="Hutchinson M.I."/>
            <person name="Powell A.J."/>
            <person name="Barry K."/>
            <person name="Miller A.N."/>
            <person name="Grigoriev I.V."/>
            <person name="Debuchy R."/>
            <person name="Gladieux P."/>
            <person name="Hiltunen Thoren M."/>
            <person name="Johannesson H."/>
        </authorList>
    </citation>
    <scope>NUCLEOTIDE SEQUENCE</scope>
    <source>
        <strain evidence="1">PSN293</strain>
    </source>
</reference>